<feature type="active site" evidence="6">
    <location>
        <position position="130"/>
    </location>
</feature>
<keyword evidence="6" id="KW-0963">Cytoplasm</keyword>
<organism evidence="8 9">
    <name type="scientific">Candidatus Iainarchaeum sp</name>
    <dbReference type="NCBI Taxonomy" id="3101447"/>
    <lineage>
        <taxon>Archaea</taxon>
        <taxon>Candidatus Iainarchaeota</taxon>
        <taxon>Candidatus Iainarchaeia</taxon>
        <taxon>Candidatus Iainarchaeales</taxon>
        <taxon>Candidatus Iainarchaeaceae</taxon>
        <taxon>Candidatus Iainarchaeum</taxon>
    </lineage>
</organism>
<dbReference type="EC" id="4.3.2.10" evidence="6"/>
<dbReference type="PANTHER" id="PTHR21235:SF2">
    <property type="entry name" value="IMIDAZOLE GLYCEROL PHOSPHATE SYNTHASE HISHF"/>
    <property type="match status" value="1"/>
</dbReference>
<dbReference type="GO" id="GO:0000107">
    <property type="term" value="F:imidazoleglycerol-phosphate synthase activity"/>
    <property type="evidence" value="ECO:0007669"/>
    <property type="project" value="UniProtKB-UniRule"/>
</dbReference>
<reference evidence="8" key="2">
    <citation type="submission" date="2021-05" db="EMBL/GenBank/DDBJ databases">
        <title>Protein family content uncovers lineage relationships and bacterial pathway maintenance mechanisms in DPANN archaea.</title>
        <authorList>
            <person name="Castelle C.J."/>
            <person name="Meheust R."/>
            <person name="Jaffe A.L."/>
            <person name="Seitz K."/>
            <person name="Gong X."/>
            <person name="Baker B.J."/>
            <person name="Banfield J.F."/>
        </authorList>
    </citation>
    <scope>NUCLEOTIDE SEQUENCE</scope>
    <source>
        <strain evidence="8">RIFCSPLOWO2_01_FULL_58_19</strain>
    </source>
</reference>
<dbReference type="NCBIfam" id="TIGR00735">
    <property type="entry name" value="hisF"/>
    <property type="match status" value="1"/>
</dbReference>
<reference evidence="8" key="1">
    <citation type="submission" date="2021-03" db="EMBL/GenBank/DDBJ databases">
        <authorList>
            <person name="Jaffe A."/>
        </authorList>
    </citation>
    <scope>NUCLEOTIDE SEQUENCE</scope>
    <source>
        <strain evidence="8">RIFCSPLOWO2_01_FULL_58_19</strain>
    </source>
</reference>
<dbReference type="PANTHER" id="PTHR21235">
    <property type="entry name" value="IMIDAZOLE GLYCEROL PHOSPHATE SYNTHASE SUBUNIT HISF/H IGP SYNTHASE SUBUNIT HISF/H"/>
    <property type="match status" value="1"/>
</dbReference>
<keyword evidence="2 6" id="KW-0028">Amino-acid biosynthesis</keyword>
<dbReference type="EMBL" id="JAGVWE010000004">
    <property type="protein sequence ID" value="MBS3063270.1"/>
    <property type="molecule type" value="Genomic_DNA"/>
</dbReference>
<dbReference type="GO" id="GO:0016829">
    <property type="term" value="F:lyase activity"/>
    <property type="evidence" value="ECO:0007669"/>
    <property type="project" value="UniProtKB-KW"/>
</dbReference>
<dbReference type="SUPFAM" id="SSF51366">
    <property type="entry name" value="Ribulose-phoshate binding barrel"/>
    <property type="match status" value="1"/>
</dbReference>
<dbReference type="InterPro" id="IPR050064">
    <property type="entry name" value="IGPS_HisA/HisF"/>
</dbReference>
<comment type="similarity">
    <text evidence="6 7">Belongs to the HisA/HisF family.</text>
</comment>
<evidence type="ECO:0000256" key="2">
    <source>
        <dbReference type="ARBA" id="ARBA00022605"/>
    </source>
</evidence>
<evidence type="ECO:0000256" key="1">
    <source>
        <dbReference type="ARBA" id="ARBA00005091"/>
    </source>
</evidence>
<comment type="function">
    <text evidence="6">IGPS catalyzes the conversion of PRFAR and glutamine to IGP, AICAR and glutamate. The HisF subunit catalyzes the cyclization activity that produces IGP and AICAR from PRFAR using the ammonia provided by the HisH subunit.</text>
</comment>
<dbReference type="GO" id="GO:0005737">
    <property type="term" value="C:cytoplasm"/>
    <property type="evidence" value="ECO:0007669"/>
    <property type="project" value="UniProtKB-SubCell"/>
</dbReference>
<comment type="caution">
    <text evidence="8">The sequence shown here is derived from an EMBL/GenBank/DDBJ whole genome shotgun (WGS) entry which is preliminary data.</text>
</comment>
<proteinExistence type="inferred from homology"/>
<feature type="active site" evidence="6">
    <location>
        <position position="11"/>
    </location>
</feature>
<comment type="subunit">
    <text evidence="6">Heterodimer of HisH and HisF.</text>
</comment>
<protein>
    <recommendedName>
        <fullName evidence="6">Imidazole glycerol phosphate synthase subunit HisF</fullName>
        <ecNumber evidence="6">4.3.2.10</ecNumber>
    </recommendedName>
    <alternativeName>
        <fullName evidence="6">IGP synthase cyclase subunit</fullName>
    </alternativeName>
    <alternativeName>
        <fullName evidence="6">IGP synthase subunit HisF</fullName>
    </alternativeName>
    <alternativeName>
        <fullName evidence="6">ImGP synthase subunit HisF</fullName>
        <shortName evidence="6">IGPS subunit HisF</shortName>
    </alternativeName>
</protein>
<evidence type="ECO:0000256" key="4">
    <source>
        <dbReference type="ARBA" id="ARBA00023239"/>
    </source>
</evidence>
<evidence type="ECO:0000256" key="6">
    <source>
        <dbReference type="HAMAP-Rule" id="MF_01013"/>
    </source>
</evidence>
<dbReference type="Proteomes" id="UP000678237">
    <property type="component" value="Unassembled WGS sequence"/>
</dbReference>
<dbReference type="InterPro" id="IPR013785">
    <property type="entry name" value="Aldolase_TIM"/>
</dbReference>
<name>A0A8T4LFB0_9ARCH</name>
<dbReference type="CDD" id="cd04731">
    <property type="entry name" value="HisF"/>
    <property type="match status" value="1"/>
</dbReference>
<keyword evidence="4 6" id="KW-0456">Lyase</keyword>
<evidence type="ECO:0000256" key="5">
    <source>
        <dbReference type="ARBA" id="ARBA00047838"/>
    </source>
</evidence>
<dbReference type="InterPro" id="IPR006062">
    <property type="entry name" value="His_biosynth"/>
</dbReference>
<dbReference type="InterPro" id="IPR004651">
    <property type="entry name" value="HisF"/>
</dbReference>
<evidence type="ECO:0000256" key="7">
    <source>
        <dbReference type="RuleBase" id="RU003657"/>
    </source>
</evidence>
<dbReference type="Pfam" id="PF00977">
    <property type="entry name" value="His_biosynth"/>
    <property type="match status" value="1"/>
</dbReference>
<sequence length="251" mass="26461">MLAKRIIPCLDVKGGKVVKGVRFGCLQPAGLPVELAEKYYAEGADEIAFLDIGATVEERKTVVELVRRTARRVFVPLTVGGGIKSVKAARELLLAGADRVTVNSAAVERPELIGELAREFGSQAVVVAIDAKRVGAGWEMYSRAGSQATGLDAVQWAKQAEELGAGELLVTSMDRDGTKQGFDVELLAAIGVRARIPVIASGGAGGLQDFYDAVAVGGADAVLAASVFHFGELTIGQVKAFLKEKRVEVRP</sequence>
<comment type="subcellular location">
    <subcellularLocation>
        <location evidence="6">Cytoplasm</location>
    </subcellularLocation>
</comment>
<dbReference type="InterPro" id="IPR011060">
    <property type="entry name" value="RibuloseP-bd_barrel"/>
</dbReference>
<dbReference type="HAMAP" id="MF_01013">
    <property type="entry name" value="HisF"/>
    <property type="match status" value="1"/>
</dbReference>
<dbReference type="Gene3D" id="3.20.20.70">
    <property type="entry name" value="Aldolase class I"/>
    <property type="match status" value="1"/>
</dbReference>
<gene>
    <name evidence="6 8" type="primary">hisF</name>
    <name evidence="8" type="ORF">J4203_05340</name>
</gene>
<evidence type="ECO:0000313" key="9">
    <source>
        <dbReference type="Proteomes" id="UP000678237"/>
    </source>
</evidence>
<comment type="catalytic activity">
    <reaction evidence="5 6">
        <text>5-[(5-phospho-1-deoxy-D-ribulos-1-ylimino)methylamino]-1-(5-phospho-beta-D-ribosyl)imidazole-4-carboxamide + L-glutamine = D-erythro-1-(imidazol-4-yl)glycerol 3-phosphate + 5-amino-1-(5-phospho-beta-D-ribosyl)imidazole-4-carboxamide + L-glutamate + H(+)</text>
        <dbReference type="Rhea" id="RHEA:24793"/>
        <dbReference type="ChEBI" id="CHEBI:15378"/>
        <dbReference type="ChEBI" id="CHEBI:29985"/>
        <dbReference type="ChEBI" id="CHEBI:58278"/>
        <dbReference type="ChEBI" id="CHEBI:58359"/>
        <dbReference type="ChEBI" id="CHEBI:58475"/>
        <dbReference type="ChEBI" id="CHEBI:58525"/>
        <dbReference type="EC" id="4.3.2.10"/>
    </reaction>
</comment>
<dbReference type="AlphaFoldDB" id="A0A8T4LFB0"/>
<keyword evidence="3 6" id="KW-0368">Histidine biosynthesis</keyword>
<evidence type="ECO:0000313" key="8">
    <source>
        <dbReference type="EMBL" id="MBS3063270.1"/>
    </source>
</evidence>
<evidence type="ECO:0000256" key="3">
    <source>
        <dbReference type="ARBA" id="ARBA00023102"/>
    </source>
</evidence>
<accession>A0A8T4LFB0</accession>
<comment type="pathway">
    <text evidence="1 6">Amino-acid biosynthesis; L-histidine biosynthesis; L-histidine from 5-phospho-alpha-D-ribose 1-diphosphate: step 5/9.</text>
</comment>
<dbReference type="GO" id="GO:0000105">
    <property type="term" value="P:L-histidine biosynthetic process"/>
    <property type="evidence" value="ECO:0007669"/>
    <property type="project" value="UniProtKB-UniRule"/>
</dbReference>